<reference evidence="2 3" key="1">
    <citation type="submission" date="2021-01" db="EMBL/GenBank/DDBJ databases">
        <title>Whole genome shotgun sequence of Planobispora siamensis NBRC 107568.</title>
        <authorList>
            <person name="Komaki H."/>
            <person name="Tamura T."/>
        </authorList>
    </citation>
    <scope>NUCLEOTIDE SEQUENCE [LARGE SCALE GENOMIC DNA]</scope>
    <source>
        <strain evidence="2 3">NBRC 107568</strain>
    </source>
</reference>
<organism evidence="2 3">
    <name type="scientific">Planobispora siamensis</name>
    <dbReference type="NCBI Taxonomy" id="936338"/>
    <lineage>
        <taxon>Bacteria</taxon>
        <taxon>Bacillati</taxon>
        <taxon>Actinomycetota</taxon>
        <taxon>Actinomycetes</taxon>
        <taxon>Streptosporangiales</taxon>
        <taxon>Streptosporangiaceae</taxon>
        <taxon>Planobispora</taxon>
    </lineage>
</organism>
<sequence>MVHLRRRLRQIRISVAVALLALMLIGPELGFTTEALVLVGNPLAILGIGAGLAEMALAMAERVRRGLRHGQGERRT</sequence>
<accession>A0A8J3SD64</accession>
<proteinExistence type="predicted"/>
<protein>
    <submittedName>
        <fullName evidence="2">Uncharacterized protein</fullName>
    </submittedName>
</protein>
<feature type="transmembrane region" description="Helical" evidence="1">
    <location>
        <begin position="40"/>
        <end position="60"/>
    </location>
</feature>
<evidence type="ECO:0000256" key="1">
    <source>
        <dbReference type="SAM" id="Phobius"/>
    </source>
</evidence>
<dbReference type="EMBL" id="BOOJ01000023">
    <property type="protein sequence ID" value="GIH91958.1"/>
    <property type="molecule type" value="Genomic_DNA"/>
</dbReference>
<dbReference type="RefSeq" id="WP_204064205.1">
    <property type="nucleotide sequence ID" value="NZ_BOOJ01000023.1"/>
</dbReference>
<keyword evidence="1" id="KW-1133">Transmembrane helix</keyword>
<keyword evidence="1" id="KW-0812">Transmembrane</keyword>
<name>A0A8J3SD64_9ACTN</name>
<evidence type="ECO:0000313" key="3">
    <source>
        <dbReference type="Proteomes" id="UP000619788"/>
    </source>
</evidence>
<dbReference type="Proteomes" id="UP000619788">
    <property type="component" value="Unassembled WGS sequence"/>
</dbReference>
<dbReference type="AlphaFoldDB" id="A0A8J3SD64"/>
<gene>
    <name evidence="2" type="ORF">Psi01_25880</name>
</gene>
<comment type="caution">
    <text evidence="2">The sequence shown here is derived from an EMBL/GenBank/DDBJ whole genome shotgun (WGS) entry which is preliminary data.</text>
</comment>
<evidence type="ECO:0000313" key="2">
    <source>
        <dbReference type="EMBL" id="GIH91958.1"/>
    </source>
</evidence>
<keyword evidence="1" id="KW-0472">Membrane</keyword>
<keyword evidence="3" id="KW-1185">Reference proteome</keyword>